<dbReference type="InterPro" id="IPR046830">
    <property type="entry name" value="Calmod_bind_M"/>
</dbReference>
<keyword evidence="6" id="KW-0804">Transcription</keyword>
<keyword evidence="7" id="KW-0539">Nucleus</keyword>
<evidence type="ECO:0000313" key="12">
    <source>
        <dbReference type="Proteomes" id="UP000604825"/>
    </source>
</evidence>
<dbReference type="GO" id="GO:0005634">
    <property type="term" value="C:nucleus"/>
    <property type="evidence" value="ECO:0007669"/>
    <property type="project" value="UniProtKB-SubCell"/>
</dbReference>
<reference evidence="11" key="1">
    <citation type="submission" date="2020-10" db="EMBL/GenBank/DDBJ databases">
        <authorList>
            <person name="Han B."/>
            <person name="Lu T."/>
            <person name="Zhao Q."/>
            <person name="Huang X."/>
            <person name="Zhao Y."/>
        </authorList>
    </citation>
    <scope>NUCLEOTIDE SEQUENCE</scope>
</reference>
<dbReference type="EMBL" id="CAJGYO010000014">
    <property type="protein sequence ID" value="CAD6267537.1"/>
    <property type="molecule type" value="Genomic_DNA"/>
</dbReference>
<organism evidence="11 12">
    <name type="scientific">Miscanthus lutarioriparius</name>
    <dbReference type="NCBI Taxonomy" id="422564"/>
    <lineage>
        <taxon>Eukaryota</taxon>
        <taxon>Viridiplantae</taxon>
        <taxon>Streptophyta</taxon>
        <taxon>Embryophyta</taxon>
        <taxon>Tracheophyta</taxon>
        <taxon>Spermatophyta</taxon>
        <taxon>Magnoliopsida</taxon>
        <taxon>Liliopsida</taxon>
        <taxon>Poales</taxon>
        <taxon>Poaceae</taxon>
        <taxon>PACMAD clade</taxon>
        <taxon>Panicoideae</taxon>
        <taxon>Andropogonodae</taxon>
        <taxon>Andropogoneae</taxon>
        <taxon>Saccharinae</taxon>
        <taxon>Miscanthus</taxon>
    </lineage>
</organism>
<protein>
    <submittedName>
        <fullName evidence="11">Uncharacterized protein</fullName>
    </submittedName>
</protein>
<feature type="domain" description="Calmodulin binding protein central" evidence="9">
    <location>
        <begin position="227"/>
        <end position="292"/>
    </location>
</feature>
<dbReference type="Proteomes" id="UP000604825">
    <property type="component" value="Unassembled WGS sequence"/>
</dbReference>
<dbReference type="Pfam" id="PF20452">
    <property type="entry name" value="Calmod_bind_C"/>
    <property type="match status" value="1"/>
</dbReference>
<dbReference type="Gene3D" id="3.10.10.10">
    <property type="entry name" value="HIV Type 1 Reverse Transcriptase, subunit A, domain 1"/>
    <property type="match status" value="1"/>
</dbReference>
<dbReference type="InterPro" id="IPR043502">
    <property type="entry name" value="DNA/RNA_pol_sf"/>
</dbReference>
<evidence type="ECO:0000256" key="1">
    <source>
        <dbReference type="ARBA" id="ARBA00004123"/>
    </source>
</evidence>
<evidence type="ECO:0000256" key="7">
    <source>
        <dbReference type="ARBA" id="ARBA00023242"/>
    </source>
</evidence>
<feature type="domain" description="Calmodulin binding protein C-terminal" evidence="10">
    <location>
        <begin position="300"/>
        <end position="356"/>
    </location>
</feature>
<keyword evidence="5" id="KW-0010">Activator</keyword>
<keyword evidence="3" id="KW-0805">Transcription regulation</keyword>
<dbReference type="PANTHER" id="PTHR31713:SF10">
    <property type="entry name" value="EXPRESSED PROTEIN"/>
    <property type="match status" value="1"/>
</dbReference>
<dbReference type="SUPFAM" id="SSF56672">
    <property type="entry name" value="DNA/RNA polymerases"/>
    <property type="match status" value="1"/>
</dbReference>
<evidence type="ECO:0000256" key="3">
    <source>
        <dbReference type="ARBA" id="ARBA00023015"/>
    </source>
</evidence>
<evidence type="ECO:0000256" key="2">
    <source>
        <dbReference type="ARBA" id="ARBA00007214"/>
    </source>
</evidence>
<comment type="similarity">
    <text evidence="2">Belongs to the plant ACBP60 protein family.</text>
</comment>
<dbReference type="Pfam" id="PF20451">
    <property type="entry name" value="Calmod_bind_M"/>
    <property type="match status" value="1"/>
</dbReference>
<dbReference type="Pfam" id="PF08284">
    <property type="entry name" value="RVP_2"/>
    <property type="match status" value="1"/>
</dbReference>
<dbReference type="InterPro" id="IPR021109">
    <property type="entry name" value="Peptidase_aspartic_dom_sf"/>
</dbReference>
<gene>
    <name evidence="11" type="ORF">NCGR_LOCUS50842</name>
</gene>
<keyword evidence="4" id="KW-0238">DNA-binding</keyword>
<comment type="subcellular location">
    <subcellularLocation>
        <location evidence="1">Nucleus</location>
    </subcellularLocation>
</comment>
<evidence type="ECO:0000256" key="8">
    <source>
        <dbReference type="SAM" id="MobiDB-lite"/>
    </source>
</evidence>
<dbReference type="CDD" id="cd00303">
    <property type="entry name" value="retropepsin_like"/>
    <property type="match status" value="1"/>
</dbReference>
<dbReference type="OrthoDB" id="626385at2759"/>
<dbReference type="GO" id="GO:0080142">
    <property type="term" value="P:regulation of salicylic acid biosynthetic process"/>
    <property type="evidence" value="ECO:0007669"/>
    <property type="project" value="TreeGrafter"/>
</dbReference>
<dbReference type="InterPro" id="IPR046829">
    <property type="entry name" value="Calmod_bind_C"/>
</dbReference>
<dbReference type="GO" id="GO:0043565">
    <property type="term" value="F:sequence-specific DNA binding"/>
    <property type="evidence" value="ECO:0007669"/>
    <property type="project" value="TreeGrafter"/>
</dbReference>
<keyword evidence="12" id="KW-1185">Reference proteome</keyword>
<comment type="caution">
    <text evidence="11">The sequence shown here is derived from an EMBL/GenBank/DDBJ whole genome shotgun (WGS) entry which is preliminary data.</text>
</comment>
<evidence type="ECO:0000256" key="5">
    <source>
        <dbReference type="ARBA" id="ARBA00023159"/>
    </source>
</evidence>
<dbReference type="PANTHER" id="PTHR31713">
    <property type="entry name" value="OS02G0177800 PROTEIN"/>
    <property type="match status" value="1"/>
</dbReference>
<sequence>MTVRVADGGSILCSAEVSSAEWSVQGYTFHSTLRILQLGSYDMIIGMDWLEAFSPMRVDWQHKWMSIPYGQHHVVLQGLLPDSVQPSIMQLCHIAAAAPSPAPPELPPAIQHLIEDFSELIQEPSELPPRRQCDHHIPLVPGAPPVALHQYRYKPALKDEIEKQVSEMLQSGMIRFREGSSRKNVIMAARICKNKKTCGRVQEAIMKPVKVLDRRNKPNEKRHPPRLDDDLYRLEEIARDGAYHRRLQEVQIYKVGGFLKALNEDSNKLRAILKMENQQNAWSKLTEHARECVLEDRQELKWYHSKEGNVVLFFNCVHELVGAAFPHEYVACQRFNTAQKALVKKWRLHAYEKLKGISPDFVMKGNFPEPVSSSTDVAAAPSVLAVGASQQVFSTNQLAYQGTGAAEYLAHNEHVMGQISPVANCGPTIHNNGPNTHYYQGTGTAENLPQGEHGTPYPIADCGPIVADPDYLNTLYCQGQGIPLHSQQQVISPWPQNPQGMMDFACPIELAGMNFDLYQDSGASTSAQAQLMFGPRNPTQPESTSPAAAPPWMPSMAEHDQGPSCSGFPGSGHPNDFQ</sequence>
<evidence type="ECO:0000256" key="4">
    <source>
        <dbReference type="ARBA" id="ARBA00023125"/>
    </source>
</evidence>
<dbReference type="GO" id="GO:0003700">
    <property type="term" value="F:DNA-binding transcription factor activity"/>
    <property type="evidence" value="ECO:0007669"/>
    <property type="project" value="TreeGrafter"/>
</dbReference>
<feature type="region of interest" description="Disordered" evidence="8">
    <location>
        <begin position="532"/>
        <end position="578"/>
    </location>
</feature>
<evidence type="ECO:0000259" key="10">
    <source>
        <dbReference type="Pfam" id="PF20452"/>
    </source>
</evidence>
<evidence type="ECO:0000256" key="6">
    <source>
        <dbReference type="ARBA" id="ARBA00023163"/>
    </source>
</evidence>
<dbReference type="AlphaFoldDB" id="A0A811RC14"/>
<name>A0A811RC14_9POAL</name>
<accession>A0A811RC14</accession>
<proteinExistence type="inferred from homology"/>
<dbReference type="Gene3D" id="2.40.70.10">
    <property type="entry name" value="Acid Proteases"/>
    <property type="match status" value="1"/>
</dbReference>
<dbReference type="GO" id="GO:0005516">
    <property type="term" value="F:calmodulin binding"/>
    <property type="evidence" value="ECO:0007669"/>
    <property type="project" value="InterPro"/>
</dbReference>
<evidence type="ECO:0000259" key="9">
    <source>
        <dbReference type="Pfam" id="PF20451"/>
    </source>
</evidence>
<evidence type="ECO:0000313" key="11">
    <source>
        <dbReference type="EMBL" id="CAD6267537.1"/>
    </source>
</evidence>
<dbReference type="InterPro" id="IPR012416">
    <property type="entry name" value="CBP60"/>
</dbReference>